<organism evidence="2 3">
    <name type="scientific">Paspalum notatum var. saurae</name>
    <dbReference type="NCBI Taxonomy" id="547442"/>
    <lineage>
        <taxon>Eukaryota</taxon>
        <taxon>Viridiplantae</taxon>
        <taxon>Streptophyta</taxon>
        <taxon>Embryophyta</taxon>
        <taxon>Tracheophyta</taxon>
        <taxon>Spermatophyta</taxon>
        <taxon>Magnoliopsida</taxon>
        <taxon>Liliopsida</taxon>
        <taxon>Poales</taxon>
        <taxon>Poaceae</taxon>
        <taxon>PACMAD clade</taxon>
        <taxon>Panicoideae</taxon>
        <taxon>Andropogonodae</taxon>
        <taxon>Paspaleae</taxon>
        <taxon>Paspalinae</taxon>
        <taxon>Paspalum</taxon>
    </lineage>
</organism>
<feature type="region of interest" description="Disordered" evidence="1">
    <location>
        <begin position="131"/>
        <end position="182"/>
    </location>
</feature>
<feature type="non-terminal residue" evidence="2">
    <location>
        <position position="1"/>
    </location>
</feature>
<dbReference type="Gene3D" id="1.10.510.10">
    <property type="entry name" value="Transferase(Phosphotransferase) domain 1"/>
    <property type="match status" value="1"/>
</dbReference>
<dbReference type="SUPFAM" id="SSF56112">
    <property type="entry name" value="Protein kinase-like (PK-like)"/>
    <property type="match status" value="1"/>
</dbReference>
<dbReference type="EMBL" id="CP144753">
    <property type="protein sequence ID" value="WVZ92840.1"/>
    <property type="molecule type" value="Genomic_DNA"/>
</dbReference>
<reference evidence="2 3" key="1">
    <citation type="submission" date="2024-02" db="EMBL/GenBank/DDBJ databases">
        <title>High-quality chromosome-scale genome assembly of Pensacola bahiagrass (Paspalum notatum Flugge var. saurae).</title>
        <authorList>
            <person name="Vega J.M."/>
            <person name="Podio M."/>
            <person name="Orjuela J."/>
            <person name="Siena L.A."/>
            <person name="Pessino S.C."/>
            <person name="Combes M.C."/>
            <person name="Mariac C."/>
            <person name="Albertini E."/>
            <person name="Pupilli F."/>
            <person name="Ortiz J.P.A."/>
            <person name="Leblanc O."/>
        </authorList>
    </citation>
    <scope>NUCLEOTIDE SEQUENCE [LARGE SCALE GENOMIC DNA]</scope>
    <source>
        <strain evidence="2">R1</strain>
        <tissue evidence="2">Leaf</tissue>
    </source>
</reference>
<dbReference type="CDD" id="cd21037">
    <property type="entry name" value="MLKL_NTD"/>
    <property type="match status" value="1"/>
</dbReference>
<dbReference type="PANTHER" id="PTHR35832:SF9">
    <property type="entry name" value="OS12G0276800 PROTEIN"/>
    <property type="match status" value="1"/>
</dbReference>
<name>A0AAQ3UMG9_PASNO</name>
<evidence type="ECO:0000256" key="1">
    <source>
        <dbReference type="SAM" id="MobiDB-lite"/>
    </source>
</evidence>
<dbReference type="GO" id="GO:0007166">
    <property type="term" value="P:cell surface receptor signaling pathway"/>
    <property type="evidence" value="ECO:0007669"/>
    <property type="project" value="InterPro"/>
</dbReference>
<protein>
    <recommendedName>
        <fullName evidence="4">Protein kinase domain-containing protein</fullName>
    </recommendedName>
</protein>
<feature type="compositionally biased region" description="Polar residues" evidence="1">
    <location>
        <begin position="171"/>
        <end position="182"/>
    </location>
</feature>
<dbReference type="PANTHER" id="PTHR35832">
    <property type="entry name" value="OS12G0248400 PROTEIN-RELATED"/>
    <property type="match status" value="1"/>
</dbReference>
<dbReference type="Proteomes" id="UP001341281">
    <property type="component" value="Chromosome 09"/>
</dbReference>
<sequence length="344" mass="37797">MADPVAAVEKIFRIGLAIKDAVDTVRHNEEDCNEIRRRVLRFSAVLSQLQQRGIMHDSPAMVGALEDLEETLQHALELRPLSAASVTAGELSKKLRRVKDDILNKVMRSFAIHAHTTIVLLTIQAGGGGHPLPLQLQPEDERAADTSDNSHSADDPRSEMNGGENAVLTGSDPSSTPSSVALRNFSPSELKNAIKGGYLIGKAPEYLAEGILSAKNDVHGLGVILLEIIGSMYRSKPPSKDTDDFRSSPGVREAWRAWEAGMIEELFDPLLFDGSQRVEMNRCMQIGLLCTQHDRADRPTMEGVLEMLHGEKELPTPKRPAYIQSFVEEQTVEEMPGRHVPLSA</sequence>
<dbReference type="AlphaFoldDB" id="A0AAQ3UMG9"/>
<gene>
    <name evidence="2" type="ORF">U9M48_038878</name>
</gene>
<keyword evidence="3" id="KW-1185">Reference proteome</keyword>
<dbReference type="Gene3D" id="1.20.930.20">
    <property type="entry name" value="Adaptor protein Cbl, N-terminal domain"/>
    <property type="match status" value="1"/>
</dbReference>
<dbReference type="InterPro" id="IPR036537">
    <property type="entry name" value="Adaptor_Cbl_N_dom_sf"/>
</dbReference>
<dbReference type="InterPro" id="IPR011009">
    <property type="entry name" value="Kinase-like_dom_sf"/>
</dbReference>
<evidence type="ECO:0008006" key="4">
    <source>
        <dbReference type="Google" id="ProtNLM"/>
    </source>
</evidence>
<dbReference type="InterPro" id="IPR059179">
    <property type="entry name" value="MLKL-like_MCAfunc"/>
</dbReference>
<evidence type="ECO:0000313" key="3">
    <source>
        <dbReference type="Proteomes" id="UP001341281"/>
    </source>
</evidence>
<accession>A0AAQ3UMG9</accession>
<evidence type="ECO:0000313" key="2">
    <source>
        <dbReference type="EMBL" id="WVZ92840.1"/>
    </source>
</evidence>
<proteinExistence type="predicted"/>